<dbReference type="AlphaFoldDB" id="A0A5E7PEA6"/>
<dbReference type="Proteomes" id="UP000377224">
    <property type="component" value="Unassembled WGS sequence"/>
</dbReference>
<gene>
    <name evidence="1" type="ORF">PS896_05178</name>
</gene>
<evidence type="ECO:0000313" key="2">
    <source>
        <dbReference type="Proteomes" id="UP000377224"/>
    </source>
</evidence>
<reference evidence="1 2" key="1">
    <citation type="submission" date="2019-09" db="EMBL/GenBank/DDBJ databases">
        <authorList>
            <person name="Chandra G."/>
            <person name="Truman W A."/>
        </authorList>
    </citation>
    <scope>NUCLEOTIDE SEQUENCE [LARGE SCALE GENOMIC DNA]</scope>
    <source>
        <strain evidence="1">PS896</strain>
    </source>
</reference>
<dbReference type="EMBL" id="CABVIN010000009">
    <property type="protein sequence ID" value="VVP47340.1"/>
    <property type="molecule type" value="Genomic_DNA"/>
</dbReference>
<name>A0A5E7PEA6_PSEFL</name>
<organism evidence="1 2">
    <name type="scientific">Pseudomonas fluorescens</name>
    <dbReference type="NCBI Taxonomy" id="294"/>
    <lineage>
        <taxon>Bacteria</taxon>
        <taxon>Pseudomonadati</taxon>
        <taxon>Pseudomonadota</taxon>
        <taxon>Gammaproteobacteria</taxon>
        <taxon>Pseudomonadales</taxon>
        <taxon>Pseudomonadaceae</taxon>
        <taxon>Pseudomonas</taxon>
    </lineage>
</organism>
<protein>
    <submittedName>
        <fullName evidence="1">Uncharacterized protein</fullName>
    </submittedName>
</protein>
<proteinExistence type="predicted"/>
<sequence length="84" mass="8758">MAKNIKRSSPKVAKLASETLRDPHASAIAKSLAASTLAQANTGKQTSAEMEAKAGRVLQSDKYSEETKALAASVVSQSNQARGN</sequence>
<accession>A0A5E7PEA6</accession>
<evidence type="ECO:0000313" key="1">
    <source>
        <dbReference type="EMBL" id="VVP47340.1"/>
    </source>
</evidence>
<dbReference type="RefSeq" id="WP_122854656.1">
    <property type="nucleotide sequence ID" value="NZ_CABVIN010000009.1"/>
</dbReference>